<reference evidence="2" key="1">
    <citation type="journal article" date="2019" name="Int. J. Syst. Evol. Microbiol.">
        <title>The Global Catalogue of Microorganisms (GCM) 10K type strain sequencing project: providing services to taxonomists for standard genome sequencing and annotation.</title>
        <authorList>
            <consortium name="The Broad Institute Genomics Platform"/>
            <consortium name="The Broad Institute Genome Sequencing Center for Infectious Disease"/>
            <person name="Wu L."/>
            <person name="Ma J."/>
        </authorList>
    </citation>
    <scope>NUCLEOTIDE SEQUENCE [LARGE SCALE GENOMIC DNA]</scope>
    <source>
        <strain evidence="2">CGMCC 4.7093</strain>
    </source>
</reference>
<evidence type="ECO:0000313" key="2">
    <source>
        <dbReference type="Proteomes" id="UP001595947"/>
    </source>
</evidence>
<gene>
    <name evidence="1" type="ORF">ACFPBZ_00150</name>
</gene>
<keyword evidence="2" id="KW-1185">Reference proteome</keyword>
<accession>A0ABV9YCW6</accession>
<dbReference type="InterPro" id="IPR025455">
    <property type="entry name" value="DUF4276"/>
</dbReference>
<sequence length="205" mass="22555">MVRRAPHARPNRARVGIVTEGDGEVKGLPHLYAQLERSAGVQLLKPIKANIPPMAPPPLIARRIETGVRLAGARGADRVVVALDSEDPHCCPGERSKIIRAELARICATEVSVVLKHCKLENWLIADLAALETCSGLFPNWANVTYPQGRADTADAYRMLSNATGRRDHYTKIKHAERLLRNCNVQTMASNSRSFSKFLKEIASS</sequence>
<dbReference type="Proteomes" id="UP001595947">
    <property type="component" value="Unassembled WGS sequence"/>
</dbReference>
<dbReference type="EMBL" id="JBHSIV010000001">
    <property type="protein sequence ID" value="MFC5060605.1"/>
    <property type="molecule type" value="Genomic_DNA"/>
</dbReference>
<protein>
    <submittedName>
        <fullName evidence="1">DUF4276 family protein</fullName>
    </submittedName>
</protein>
<dbReference type="Pfam" id="PF14103">
    <property type="entry name" value="DUF4276"/>
    <property type="match status" value="1"/>
</dbReference>
<name>A0ABV9YCW6_9PSEU</name>
<proteinExistence type="predicted"/>
<organism evidence="1 2">
    <name type="scientific">Actinomycetospora atypica</name>
    <dbReference type="NCBI Taxonomy" id="1290095"/>
    <lineage>
        <taxon>Bacteria</taxon>
        <taxon>Bacillati</taxon>
        <taxon>Actinomycetota</taxon>
        <taxon>Actinomycetes</taxon>
        <taxon>Pseudonocardiales</taxon>
        <taxon>Pseudonocardiaceae</taxon>
        <taxon>Actinomycetospora</taxon>
    </lineage>
</organism>
<dbReference type="RefSeq" id="WP_378033965.1">
    <property type="nucleotide sequence ID" value="NZ_JBHSIV010000001.1"/>
</dbReference>
<evidence type="ECO:0000313" key="1">
    <source>
        <dbReference type="EMBL" id="MFC5060605.1"/>
    </source>
</evidence>
<comment type="caution">
    <text evidence="1">The sequence shown here is derived from an EMBL/GenBank/DDBJ whole genome shotgun (WGS) entry which is preliminary data.</text>
</comment>